<evidence type="ECO:0000313" key="2">
    <source>
        <dbReference type="EMBL" id="KAJ2751347.1"/>
    </source>
</evidence>
<feature type="compositionally biased region" description="Low complexity" evidence="1">
    <location>
        <begin position="165"/>
        <end position="184"/>
    </location>
</feature>
<feature type="compositionally biased region" description="Low complexity" evidence="1">
    <location>
        <begin position="26"/>
        <end position="36"/>
    </location>
</feature>
<name>A0A9W8GSI3_9FUNG</name>
<dbReference type="OrthoDB" id="5569069at2759"/>
<accession>A0A9W8GSI3</accession>
<keyword evidence="3" id="KW-1185">Reference proteome</keyword>
<gene>
    <name evidence="2" type="ORF">GGI19_004535</name>
</gene>
<feature type="region of interest" description="Disordered" evidence="1">
    <location>
        <begin position="143"/>
        <end position="189"/>
    </location>
</feature>
<dbReference type="EMBL" id="JANBUH010000413">
    <property type="protein sequence ID" value="KAJ2751347.1"/>
    <property type="molecule type" value="Genomic_DNA"/>
</dbReference>
<proteinExistence type="predicted"/>
<dbReference type="Proteomes" id="UP001140011">
    <property type="component" value="Unassembled WGS sequence"/>
</dbReference>
<sequence>MDSTSASPTPAEEQVASPPPSPPPVESSTTANSEEAAATSLSLKQIYGMLCWLQVGNNSKKWQEQPLEACKQAVGECPHLVDADAEKLSAQMDEINEQRKKKIAEFGDASSVPQDARVFPGGPLFAIVDYALSGHCASALIEAHGTGRPTKDTVSNSTGGPIRNSRQQSQQQQQQQQQQRSTQRLEPYPTGLSLVERARRLSPAEIKQMRDELAIRREIATRDAILLADWTALKRRELEVKEMKLREMIRSNHNGSIEGLLQFEEYINSVSRDGI</sequence>
<comment type="caution">
    <text evidence="2">The sequence shown here is derived from an EMBL/GenBank/DDBJ whole genome shotgun (WGS) entry which is preliminary data.</text>
</comment>
<dbReference type="AlphaFoldDB" id="A0A9W8GSI3"/>
<organism evidence="2 3">
    <name type="scientific">Coemansia pectinata</name>
    <dbReference type="NCBI Taxonomy" id="1052879"/>
    <lineage>
        <taxon>Eukaryota</taxon>
        <taxon>Fungi</taxon>
        <taxon>Fungi incertae sedis</taxon>
        <taxon>Zoopagomycota</taxon>
        <taxon>Kickxellomycotina</taxon>
        <taxon>Kickxellomycetes</taxon>
        <taxon>Kickxellales</taxon>
        <taxon>Kickxellaceae</taxon>
        <taxon>Coemansia</taxon>
    </lineage>
</organism>
<evidence type="ECO:0000313" key="3">
    <source>
        <dbReference type="Proteomes" id="UP001140011"/>
    </source>
</evidence>
<evidence type="ECO:0000256" key="1">
    <source>
        <dbReference type="SAM" id="MobiDB-lite"/>
    </source>
</evidence>
<protein>
    <submittedName>
        <fullName evidence="2">Uncharacterized protein</fullName>
    </submittedName>
</protein>
<reference evidence="2" key="1">
    <citation type="submission" date="2022-07" db="EMBL/GenBank/DDBJ databases">
        <title>Phylogenomic reconstructions and comparative analyses of Kickxellomycotina fungi.</title>
        <authorList>
            <person name="Reynolds N.K."/>
            <person name="Stajich J.E."/>
            <person name="Barry K."/>
            <person name="Grigoriev I.V."/>
            <person name="Crous P."/>
            <person name="Smith M.E."/>
        </authorList>
    </citation>
    <scope>NUCLEOTIDE SEQUENCE</scope>
    <source>
        <strain evidence="2">BCRC 34297</strain>
    </source>
</reference>
<feature type="region of interest" description="Disordered" evidence="1">
    <location>
        <begin position="1"/>
        <end position="36"/>
    </location>
</feature>